<reference evidence="2" key="1">
    <citation type="submission" date="2022-10" db="EMBL/GenBank/DDBJ databases">
        <authorList>
            <person name="Aires J."/>
            <person name="Mesa V."/>
        </authorList>
    </citation>
    <scope>NUCLEOTIDE SEQUENCE</scope>
    <source>
        <strain evidence="2">Clostridium neonatale JD116</strain>
    </source>
</reference>
<sequence>MSEKKFVGYEYVDITVKQAMESVYVDGYANFGWNLESTSTPVAGVGSVVMRFKRDRKIGNKAELTRLQRQFDSYVEEVESLENSKVIKASIVAYSIGIIGTAFMAGSVFSSTHEPPMVVACIIFAIPGFIGWILPYFCFEGIYRKRITQVTPLINHKYDEIYEICEKANSLLNN</sequence>
<feature type="transmembrane region" description="Helical" evidence="1">
    <location>
        <begin position="117"/>
        <end position="139"/>
    </location>
</feature>
<evidence type="ECO:0000256" key="1">
    <source>
        <dbReference type="SAM" id="Phobius"/>
    </source>
</evidence>
<protein>
    <submittedName>
        <fullName evidence="2">Uncharacterized protein</fullName>
    </submittedName>
</protein>
<proteinExistence type="predicted"/>
<feature type="transmembrane region" description="Helical" evidence="1">
    <location>
        <begin position="91"/>
        <end position="111"/>
    </location>
</feature>
<organism evidence="2 3">
    <name type="scientific">Clostridium neonatale</name>
    <dbReference type="NCBI Taxonomy" id="137838"/>
    <lineage>
        <taxon>Bacteria</taxon>
        <taxon>Bacillati</taxon>
        <taxon>Bacillota</taxon>
        <taxon>Clostridia</taxon>
        <taxon>Eubacteriales</taxon>
        <taxon>Clostridiaceae</taxon>
        <taxon>Clostridium</taxon>
    </lineage>
</organism>
<dbReference type="RefSeq" id="WP_317049433.1">
    <property type="nucleotide sequence ID" value="NZ_CAMRXC010000223.1"/>
</dbReference>
<accession>A0AAD1YH39</accession>
<dbReference type="AlphaFoldDB" id="A0AAD1YH39"/>
<dbReference type="Proteomes" id="UP001189143">
    <property type="component" value="Unassembled WGS sequence"/>
</dbReference>
<comment type="caution">
    <text evidence="2">The sequence shown here is derived from an EMBL/GenBank/DDBJ whole genome shotgun (WGS) entry which is preliminary data.</text>
</comment>
<keyword evidence="1" id="KW-1133">Transmembrane helix</keyword>
<evidence type="ECO:0000313" key="3">
    <source>
        <dbReference type="Proteomes" id="UP001189143"/>
    </source>
</evidence>
<name>A0AAD1YH39_9CLOT</name>
<evidence type="ECO:0000313" key="2">
    <source>
        <dbReference type="EMBL" id="CAI3616260.1"/>
    </source>
</evidence>
<dbReference type="EMBL" id="CAMTCP010000236">
    <property type="protein sequence ID" value="CAI3616260.1"/>
    <property type="molecule type" value="Genomic_DNA"/>
</dbReference>
<keyword evidence="1" id="KW-0812">Transmembrane</keyword>
<keyword evidence="1" id="KW-0472">Membrane</keyword>
<gene>
    <name evidence="2" type="ORF">CNEO2_390022</name>
</gene>